<evidence type="ECO:0000256" key="4">
    <source>
        <dbReference type="ARBA" id="ARBA00022679"/>
    </source>
</evidence>
<accession>A0A9P0MLN9</accession>
<keyword evidence="2 10" id="KW-0723">Serine/threonine-protein kinase</keyword>
<comment type="similarity">
    <text evidence="10">Belongs to the protein kinase superfamily. CMGC Ser/Thr protein kinase family. MAP kinase subfamily.</text>
</comment>
<dbReference type="FunFam" id="1.10.510.10:FF:000624">
    <property type="entry name" value="Mitogen-activated protein kinase"/>
    <property type="match status" value="1"/>
</dbReference>
<feature type="domain" description="Protein kinase" evidence="11">
    <location>
        <begin position="19"/>
        <end position="307"/>
    </location>
</feature>
<dbReference type="GO" id="GO:0004707">
    <property type="term" value="F:MAP kinase activity"/>
    <property type="evidence" value="ECO:0007669"/>
    <property type="project" value="UniProtKB-UniRule"/>
</dbReference>
<keyword evidence="7 10" id="KW-0067">ATP-binding</keyword>
<gene>
    <name evidence="12" type="ORF">NEZAVI_LOCUS9675</name>
</gene>
<name>A0A9P0MLN9_NEZVI</name>
<keyword evidence="4 10" id="KW-0808">Transferase</keyword>
<dbReference type="FunFam" id="3.30.200.20:FF:000028">
    <property type="entry name" value="Mitogen-activated protein kinase"/>
    <property type="match status" value="1"/>
</dbReference>
<keyword evidence="3 10" id="KW-0597">Phosphoprotein</keyword>
<evidence type="ECO:0000256" key="6">
    <source>
        <dbReference type="ARBA" id="ARBA00022777"/>
    </source>
</evidence>
<dbReference type="InterPro" id="IPR003527">
    <property type="entry name" value="MAP_kinase_CS"/>
</dbReference>
<evidence type="ECO:0000256" key="1">
    <source>
        <dbReference type="ARBA" id="ARBA00001946"/>
    </source>
</evidence>
<comment type="subcellular location">
    <subcellularLocation>
        <location evidence="10">Cytoplasm</location>
    </subcellularLocation>
</comment>
<dbReference type="Gene3D" id="1.10.510.10">
    <property type="entry name" value="Transferase(Phosphotransferase) domain 1"/>
    <property type="match status" value="1"/>
</dbReference>
<comment type="catalytic activity">
    <reaction evidence="9">
        <text>L-seryl-[protein] + ATP = O-phospho-L-seryl-[protein] + ADP + H(+)</text>
        <dbReference type="Rhea" id="RHEA:17989"/>
        <dbReference type="Rhea" id="RHEA-COMP:9863"/>
        <dbReference type="Rhea" id="RHEA-COMP:11604"/>
        <dbReference type="ChEBI" id="CHEBI:15378"/>
        <dbReference type="ChEBI" id="CHEBI:29999"/>
        <dbReference type="ChEBI" id="CHEBI:30616"/>
        <dbReference type="ChEBI" id="CHEBI:83421"/>
        <dbReference type="ChEBI" id="CHEBI:456216"/>
        <dbReference type="EC" id="2.7.11.24"/>
    </reaction>
</comment>
<evidence type="ECO:0000259" key="11">
    <source>
        <dbReference type="PROSITE" id="PS50011"/>
    </source>
</evidence>
<dbReference type="PROSITE" id="PS50011">
    <property type="entry name" value="PROTEIN_KINASE_DOM"/>
    <property type="match status" value="1"/>
</dbReference>
<evidence type="ECO:0000313" key="13">
    <source>
        <dbReference type="Proteomes" id="UP001152798"/>
    </source>
</evidence>
<dbReference type="InterPro" id="IPR000719">
    <property type="entry name" value="Prot_kinase_dom"/>
</dbReference>
<evidence type="ECO:0000256" key="3">
    <source>
        <dbReference type="ARBA" id="ARBA00022553"/>
    </source>
</evidence>
<dbReference type="GO" id="GO:0005737">
    <property type="term" value="C:cytoplasm"/>
    <property type="evidence" value="ECO:0007669"/>
    <property type="project" value="UniProtKB-SubCell"/>
</dbReference>
<dbReference type="EC" id="2.7.11.24" evidence="10"/>
<dbReference type="InterPro" id="IPR008351">
    <property type="entry name" value="MAPK_JNK"/>
</dbReference>
<dbReference type="PANTHER" id="PTHR24055">
    <property type="entry name" value="MITOGEN-ACTIVATED PROTEIN KINASE"/>
    <property type="match status" value="1"/>
</dbReference>
<dbReference type="InterPro" id="IPR011009">
    <property type="entry name" value="Kinase-like_dom_sf"/>
</dbReference>
<sequence>MYHSISFDQGLVFNVPVKYQELNLIGFGSQGSVCSAINTITGERVAIKKLSKAFQNTVFARRAYRELTIMKLMNHKNVVKLLEVFTPQTLTDFQDIYLVMDFVEATLDSCGELNHKRLSFLLYQLLCGVKYLHSAGIIHRDLKPSNVGVNSNCTLKILDFGLSRAICHSWKMSPYVVTRYYRAPEIILGIGYKENVDIWSIGCIFGEIIAGRVLFRGTDQINQWNKIIELLGTPSKDFIDSLTPDIQRYVQHLQYYSPTPFENIFKVLESDQNPEAMAQLRDLLSRMLIIDPRQRMTVDQALHHPYVYIWYEDEEVMVKSPRYDRSIESLEYSLEQWKELIFAEITDFDSRNGF</sequence>
<keyword evidence="13" id="KW-1185">Reference proteome</keyword>
<evidence type="ECO:0000256" key="9">
    <source>
        <dbReference type="ARBA" id="ARBA00048312"/>
    </source>
</evidence>
<dbReference type="GO" id="GO:0106310">
    <property type="term" value="F:protein serine kinase activity"/>
    <property type="evidence" value="ECO:0007669"/>
    <property type="project" value="UniProtKB-UniRule"/>
</dbReference>
<dbReference type="SMART" id="SM00220">
    <property type="entry name" value="S_TKc"/>
    <property type="match status" value="1"/>
</dbReference>
<evidence type="ECO:0000256" key="2">
    <source>
        <dbReference type="ARBA" id="ARBA00022527"/>
    </source>
</evidence>
<evidence type="ECO:0000256" key="10">
    <source>
        <dbReference type="RuleBase" id="RU368052"/>
    </source>
</evidence>
<dbReference type="OrthoDB" id="192887at2759"/>
<dbReference type="InterPro" id="IPR050117">
    <property type="entry name" value="MAPK"/>
</dbReference>
<dbReference type="EMBL" id="OV725080">
    <property type="protein sequence ID" value="CAH1400433.1"/>
    <property type="molecule type" value="Genomic_DNA"/>
</dbReference>
<comment type="cofactor">
    <cofactor evidence="1 10">
        <name>Mg(2+)</name>
        <dbReference type="ChEBI" id="CHEBI:18420"/>
    </cofactor>
</comment>
<proteinExistence type="inferred from homology"/>
<dbReference type="PRINTS" id="PR01772">
    <property type="entry name" value="JNKMAPKINASE"/>
</dbReference>
<reference evidence="12" key="1">
    <citation type="submission" date="2022-01" db="EMBL/GenBank/DDBJ databases">
        <authorList>
            <person name="King R."/>
        </authorList>
    </citation>
    <scope>NUCLEOTIDE SEQUENCE</scope>
</reference>
<dbReference type="Gene3D" id="3.30.200.20">
    <property type="entry name" value="Phosphorylase Kinase, domain 1"/>
    <property type="match status" value="1"/>
</dbReference>
<evidence type="ECO:0000313" key="12">
    <source>
        <dbReference type="EMBL" id="CAH1400433.1"/>
    </source>
</evidence>
<comment type="function">
    <text evidence="10">Responds to activation by environmental stress and pro-inflammatory cytokines by phosphorylating a number of transcription factors, and thus regulates transcriptional activity.</text>
</comment>
<organism evidence="12 13">
    <name type="scientific">Nezara viridula</name>
    <name type="common">Southern green stink bug</name>
    <name type="synonym">Cimex viridulus</name>
    <dbReference type="NCBI Taxonomy" id="85310"/>
    <lineage>
        <taxon>Eukaryota</taxon>
        <taxon>Metazoa</taxon>
        <taxon>Ecdysozoa</taxon>
        <taxon>Arthropoda</taxon>
        <taxon>Hexapoda</taxon>
        <taxon>Insecta</taxon>
        <taxon>Pterygota</taxon>
        <taxon>Neoptera</taxon>
        <taxon>Paraneoptera</taxon>
        <taxon>Hemiptera</taxon>
        <taxon>Heteroptera</taxon>
        <taxon>Panheteroptera</taxon>
        <taxon>Pentatomomorpha</taxon>
        <taxon>Pentatomoidea</taxon>
        <taxon>Pentatomidae</taxon>
        <taxon>Pentatominae</taxon>
        <taxon>Nezara</taxon>
    </lineage>
</organism>
<evidence type="ECO:0000256" key="8">
    <source>
        <dbReference type="ARBA" id="ARBA00047592"/>
    </source>
</evidence>
<dbReference type="Pfam" id="PF00069">
    <property type="entry name" value="Pkinase"/>
    <property type="match status" value="1"/>
</dbReference>
<comment type="catalytic activity">
    <reaction evidence="8">
        <text>L-threonyl-[protein] + ATP = O-phospho-L-threonyl-[protein] + ADP + H(+)</text>
        <dbReference type="Rhea" id="RHEA:46608"/>
        <dbReference type="Rhea" id="RHEA-COMP:11060"/>
        <dbReference type="Rhea" id="RHEA-COMP:11605"/>
        <dbReference type="ChEBI" id="CHEBI:15378"/>
        <dbReference type="ChEBI" id="CHEBI:30013"/>
        <dbReference type="ChEBI" id="CHEBI:30616"/>
        <dbReference type="ChEBI" id="CHEBI:61977"/>
        <dbReference type="ChEBI" id="CHEBI:456216"/>
        <dbReference type="EC" id="2.7.11.24"/>
    </reaction>
</comment>
<dbReference type="AlphaFoldDB" id="A0A9P0MLN9"/>
<protein>
    <recommendedName>
        <fullName evidence="10">Stress-activated protein kinase JNK</fullName>
        <ecNumber evidence="10">2.7.11.24</ecNumber>
    </recommendedName>
</protein>
<dbReference type="SUPFAM" id="SSF56112">
    <property type="entry name" value="Protein kinase-like (PK-like)"/>
    <property type="match status" value="1"/>
</dbReference>
<dbReference type="GO" id="GO:0005524">
    <property type="term" value="F:ATP binding"/>
    <property type="evidence" value="ECO:0007669"/>
    <property type="project" value="UniProtKB-UniRule"/>
</dbReference>
<keyword evidence="10" id="KW-0460">Magnesium</keyword>
<keyword evidence="5 10" id="KW-0547">Nucleotide-binding</keyword>
<evidence type="ECO:0000256" key="5">
    <source>
        <dbReference type="ARBA" id="ARBA00022741"/>
    </source>
</evidence>
<keyword evidence="6 10" id="KW-0418">Kinase</keyword>
<dbReference type="PROSITE" id="PS01351">
    <property type="entry name" value="MAPK"/>
    <property type="match status" value="1"/>
</dbReference>
<evidence type="ECO:0000256" key="7">
    <source>
        <dbReference type="ARBA" id="ARBA00022840"/>
    </source>
</evidence>
<dbReference type="Proteomes" id="UP001152798">
    <property type="component" value="Chromosome 4"/>
</dbReference>